<accession>A0ABR9X7R5</accession>
<protein>
    <submittedName>
        <fullName evidence="7">ABC transporter substrate-binding protein</fullName>
    </submittedName>
</protein>
<organism evidence="7 8">
    <name type="scientific">Salipiger mangrovisoli</name>
    <dbReference type="NCBI Taxonomy" id="2865933"/>
    <lineage>
        <taxon>Bacteria</taxon>
        <taxon>Pseudomonadati</taxon>
        <taxon>Pseudomonadota</taxon>
        <taxon>Alphaproteobacteria</taxon>
        <taxon>Rhodobacterales</taxon>
        <taxon>Roseobacteraceae</taxon>
        <taxon>Salipiger</taxon>
    </lineage>
</organism>
<dbReference type="InterPro" id="IPR028082">
    <property type="entry name" value="Peripla_BP_I"/>
</dbReference>
<evidence type="ECO:0000256" key="5">
    <source>
        <dbReference type="SAM" id="SignalP"/>
    </source>
</evidence>
<evidence type="ECO:0000313" key="8">
    <source>
        <dbReference type="Proteomes" id="UP000607796"/>
    </source>
</evidence>
<evidence type="ECO:0000259" key="6">
    <source>
        <dbReference type="Pfam" id="PF13458"/>
    </source>
</evidence>
<dbReference type="PRINTS" id="PR00337">
    <property type="entry name" value="LEUILEVALBP"/>
</dbReference>
<dbReference type="SUPFAM" id="SSF53822">
    <property type="entry name" value="Periplasmic binding protein-like I"/>
    <property type="match status" value="1"/>
</dbReference>
<keyword evidence="3 5" id="KW-0732">Signal</keyword>
<name>A0ABR9X7R5_9RHOB</name>
<evidence type="ECO:0000256" key="4">
    <source>
        <dbReference type="ARBA" id="ARBA00022970"/>
    </source>
</evidence>
<dbReference type="PANTHER" id="PTHR30483:SF6">
    <property type="entry name" value="PERIPLASMIC BINDING PROTEIN OF ABC TRANSPORTER FOR NATURAL AMINO ACIDS"/>
    <property type="match status" value="1"/>
</dbReference>
<dbReference type="InterPro" id="IPR000709">
    <property type="entry name" value="Leu_Ile_Val-bd"/>
</dbReference>
<dbReference type="Pfam" id="PF13458">
    <property type="entry name" value="Peripla_BP_6"/>
    <property type="match status" value="1"/>
</dbReference>
<evidence type="ECO:0000313" key="7">
    <source>
        <dbReference type="EMBL" id="MBE9639634.1"/>
    </source>
</evidence>
<dbReference type="EMBL" id="JADFFK010000020">
    <property type="protein sequence ID" value="MBE9639634.1"/>
    <property type="molecule type" value="Genomic_DNA"/>
</dbReference>
<comment type="caution">
    <text evidence="7">The sequence shown here is derived from an EMBL/GenBank/DDBJ whole genome shotgun (WGS) entry which is preliminary data.</text>
</comment>
<evidence type="ECO:0000256" key="1">
    <source>
        <dbReference type="ARBA" id="ARBA00010062"/>
    </source>
</evidence>
<feature type="signal peptide" evidence="5">
    <location>
        <begin position="1"/>
        <end position="27"/>
    </location>
</feature>
<evidence type="ECO:0000256" key="2">
    <source>
        <dbReference type="ARBA" id="ARBA00022448"/>
    </source>
</evidence>
<dbReference type="RefSeq" id="WP_194136914.1">
    <property type="nucleotide sequence ID" value="NZ_JADFFK010000020.1"/>
</dbReference>
<dbReference type="InterPro" id="IPR051010">
    <property type="entry name" value="BCAA_transport"/>
</dbReference>
<evidence type="ECO:0000256" key="3">
    <source>
        <dbReference type="ARBA" id="ARBA00022729"/>
    </source>
</evidence>
<keyword evidence="2" id="KW-0813">Transport</keyword>
<keyword evidence="8" id="KW-1185">Reference proteome</keyword>
<dbReference type="InterPro" id="IPR028081">
    <property type="entry name" value="Leu-bd"/>
</dbReference>
<comment type="similarity">
    <text evidence="1">Belongs to the leucine-binding protein family.</text>
</comment>
<gene>
    <name evidence="7" type="ORF">IQ782_22510</name>
</gene>
<feature type="chain" id="PRO_5046273613" evidence="5">
    <location>
        <begin position="28"/>
        <end position="391"/>
    </location>
</feature>
<reference evidence="7 8" key="1">
    <citation type="journal article" date="2021" name="Int. J. Syst. Evol. Microbiol.">
        <title>Salipiger mangrovisoli sp. nov., isolated from mangrove soil and the proposal for the reclassification of Paraphaeobacter pallidus as Salipiger pallidus comb. nov.</title>
        <authorList>
            <person name="Du J."/>
            <person name="Liu Y."/>
            <person name="Pei T."/>
            <person name="Deng M.R."/>
            <person name="Zhu H."/>
        </authorList>
    </citation>
    <scope>NUCLEOTIDE SEQUENCE [LARGE SCALE GENOMIC DNA]</scope>
    <source>
        <strain evidence="7 8">6D45A</strain>
    </source>
</reference>
<proteinExistence type="inferred from homology"/>
<keyword evidence="4" id="KW-0029">Amino-acid transport</keyword>
<dbReference type="Gene3D" id="3.40.50.2300">
    <property type="match status" value="2"/>
</dbReference>
<feature type="domain" description="Leucine-binding protein" evidence="6">
    <location>
        <begin position="32"/>
        <end position="375"/>
    </location>
</feature>
<dbReference type="Proteomes" id="UP000607796">
    <property type="component" value="Unassembled WGS sequence"/>
</dbReference>
<sequence>MKKSAFSALTRCSALALCVGLATPAFAQQEVIKIGLVSPNSGANARYGAFAQRGAELAAKEINDAGGIDGHSVEIIPADSVCTPVEGVSATQRLINQDEVDFIIGDICSSVTLAMQPLVEDAGIVLLNAASSNPEITYKAGVGGYKYSFRNYPTDEVRAASIVEYAADKGLKKLAVLSVDSDYGRGAIQFTKKYTGAAGVELVSEDYYKEGEVDYRAVLTTIRKSGADAILMYGLADTTPIIARQMIETGLAGKLPLIGNGEFSAAATIQAAPKAMNGAIEAAAWLPAYESEGSTAFVASYEAAYDGEEPNNHAYGHWETVHMLAQAIDEADSTDADAVVAALEGISFESPMGAITFDDHHQAIRPLLMLEIVDGEPVVTGSVAGEVDYAN</sequence>
<dbReference type="PANTHER" id="PTHR30483">
    <property type="entry name" value="LEUCINE-SPECIFIC-BINDING PROTEIN"/>
    <property type="match status" value="1"/>
</dbReference>